<sequence>MGIRFPRRRRRVWLVAGLVVLALATVASVALAYPSVAATTCPRCYGLVPVQGRLYAEPGLSDADRQRLVEVYREANRQVDEFYQGRRSDPTVLACLTTDCYQRIGGGGERGVAVRDWALMLSPRGISTTIAAHELSHVEFRARLGSRHAEVPQWFDEGLAVLVADDRRYLAPPTAPDRCRDAAPGPLPETLDAWLRAASADEQVYARAVCRVSRWVDAHGGRQAVRDLVDRLRDGERFAALVDG</sequence>
<dbReference type="RefSeq" id="WP_217628648.1">
    <property type="nucleotide sequence ID" value="NZ_FMDM01000012.1"/>
</dbReference>
<dbReference type="STRING" id="745366.GA0070213_112206"/>
<accession>A0A1C5JPW2</accession>
<feature type="signal peptide" evidence="1">
    <location>
        <begin position="1"/>
        <end position="32"/>
    </location>
</feature>
<dbReference type="Proteomes" id="UP000199360">
    <property type="component" value="Unassembled WGS sequence"/>
</dbReference>
<feature type="chain" id="PRO_5008719873" evidence="1">
    <location>
        <begin position="33"/>
        <end position="244"/>
    </location>
</feature>
<reference evidence="3" key="1">
    <citation type="submission" date="2016-06" db="EMBL/GenBank/DDBJ databases">
        <authorList>
            <person name="Varghese N."/>
            <person name="Submissions Spin"/>
        </authorList>
    </citation>
    <scope>NUCLEOTIDE SEQUENCE [LARGE SCALE GENOMIC DNA]</scope>
    <source>
        <strain evidence="3">DSM 45647</strain>
    </source>
</reference>
<evidence type="ECO:0000313" key="2">
    <source>
        <dbReference type="EMBL" id="SCG72523.1"/>
    </source>
</evidence>
<gene>
    <name evidence="2" type="ORF">GA0070213_112206</name>
</gene>
<dbReference type="EMBL" id="FMDM01000012">
    <property type="protein sequence ID" value="SCG72523.1"/>
    <property type="molecule type" value="Genomic_DNA"/>
</dbReference>
<evidence type="ECO:0000256" key="1">
    <source>
        <dbReference type="SAM" id="SignalP"/>
    </source>
</evidence>
<keyword evidence="3" id="KW-1185">Reference proteome</keyword>
<protein>
    <submittedName>
        <fullName evidence="2">Peptidase MA superfamily</fullName>
    </submittedName>
</protein>
<dbReference type="AlphaFoldDB" id="A0A1C5JPW2"/>
<organism evidence="2 3">
    <name type="scientific">Micromonospora humi</name>
    <dbReference type="NCBI Taxonomy" id="745366"/>
    <lineage>
        <taxon>Bacteria</taxon>
        <taxon>Bacillati</taxon>
        <taxon>Actinomycetota</taxon>
        <taxon>Actinomycetes</taxon>
        <taxon>Micromonosporales</taxon>
        <taxon>Micromonosporaceae</taxon>
        <taxon>Micromonospora</taxon>
    </lineage>
</organism>
<evidence type="ECO:0000313" key="3">
    <source>
        <dbReference type="Proteomes" id="UP000199360"/>
    </source>
</evidence>
<proteinExistence type="predicted"/>
<name>A0A1C5JPW2_9ACTN</name>
<keyword evidence="1" id="KW-0732">Signal</keyword>